<evidence type="ECO:0000313" key="16">
    <source>
        <dbReference type="EMBL" id="GJE86534.1"/>
    </source>
</evidence>
<evidence type="ECO:0000256" key="3">
    <source>
        <dbReference type="ARBA" id="ARBA00005179"/>
    </source>
</evidence>
<dbReference type="AlphaFoldDB" id="A0A9P3G278"/>
<gene>
    <name evidence="16" type="ORF">PsYK624_026140</name>
</gene>
<dbReference type="PANTHER" id="PTHR46300">
    <property type="entry name" value="P450, PUTATIVE (EUROFUNG)-RELATED-RELATED"/>
    <property type="match status" value="1"/>
</dbReference>
<evidence type="ECO:0000256" key="11">
    <source>
        <dbReference type="ARBA" id="ARBA00023033"/>
    </source>
</evidence>
<dbReference type="PRINTS" id="PR00385">
    <property type="entry name" value="P450"/>
</dbReference>
<evidence type="ECO:0000256" key="2">
    <source>
        <dbReference type="ARBA" id="ARBA00004167"/>
    </source>
</evidence>
<evidence type="ECO:0000256" key="5">
    <source>
        <dbReference type="ARBA" id="ARBA00022617"/>
    </source>
</evidence>
<sequence length="504" mass="56537">MADAVLNPLHVILTLAVTVLLIQLYRKLQQRSPYPPGPRGLPLIGNVLDMPTSHEWRRFAEWGEKYGDIVYLNLLGQPMVILNSAPHASALLDKRGDVYSDRPVLAMSGELVGWSRSLVLLPYGERFRTYRRYIARWIGGHAQVARHVGLTEREADRLLLRLRDEPKDFRAHVRKFVGAIVLNITYGYDVREGADPIVEAVDRATDQFSAITSPGAFLVDVFPVLRYLPSWVPGARFKKQLPEYRRTIDAMADLPFDFVKAQMAKQIDTPSLTSLLLRTEMQTEQNEFNIKWAATSLYGGGADTTVSAIDSFFLAMTLYPDVQRRAQAEIDAVVGPQRLPISADRANLPYIEALIKEVLRWNPVAPLGVAHRVTRDDFYEGYLIPKNTLVIANIWKILHDPDVYLDPFAFNPSRYLAAQTTPVAPDPKLFVFGFGRRICPGMHLADATLFITCARVLATFTISKAVENGQVLTPEPEYTSGTISHPKPFKCKIEPRSGVAKNIA</sequence>
<evidence type="ECO:0000256" key="15">
    <source>
        <dbReference type="SAM" id="Phobius"/>
    </source>
</evidence>
<dbReference type="PANTHER" id="PTHR46300:SF7">
    <property type="entry name" value="P450, PUTATIVE (EUROFUNG)-RELATED"/>
    <property type="match status" value="1"/>
</dbReference>
<evidence type="ECO:0000256" key="1">
    <source>
        <dbReference type="ARBA" id="ARBA00001971"/>
    </source>
</evidence>
<dbReference type="GO" id="GO:0005506">
    <property type="term" value="F:iron ion binding"/>
    <property type="evidence" value="ECO:0007669"/>
    <property type="project" value="InterPro"/>
</dbReference>
<comment type="subcellular location">
    <subcellularLocation>
        <location evidence="2">Membrane</location>
        <topology evidence="2">Single-pass membrane protein</topology>
    </subcellularLocation>
</comment>
<keyword evidence="8 15" id="KW-1133">Transmembrane helix</keyword>
<dbReference type="CDD" id="cd11065">
    <property type="entry name" value="CYP64-like"/>
    <property type="match status" value="1"/>
</dbReference>
<dbReference type="PRINTS" id="PR00463">
    <property type="entry name" value="EP450I"/>
</dbReference>
<evidence type="ECO:0000256" key="9">
    <source>
        <dbReference type="ARBA" id="ARBA00023002"/>
    </source>
</evidence>
<dbReference type="Proteomes" id="UP000703269">
    <property type="component" value="Unassembled WGS sequence"/>
</dbReference>
<evidence type="ECO:0000256" key="6">
    <source>
        <dbReference type="ARBA" id="ARBA00022692"/>
    </source>
</evidence>
<evidence type="ECO:0000256" key="8">
    <source>
        <dbReference type="ARBA" id="ARBA00022989"/>
    </source>
</evidence>
<name>A0A9P3G278_9APHY</name>
<dbReference type="Pfam" id="PF00067">
    <property type="entry name" value="p450"/>
    <property type="match status" value="1"/>
</dbReference>
<comment type="cofactor">
    <cofactor evidence="1 13">
        <name>heme</name>
        <dbReference type="ChEBI" id="CHEBI:30413"/>
    </cofactor>
</comment>
<dbReference type="GO" id="GO:0016705">
    <property type="term" value="F:oxidoreductase activity, acting on paired donors, with incorporation or reduction of molecular oxygen"/>
    <property type="evidence" value="ECO:0007669"/>
    <property type="project" value="InterPro"/>
</dbReference>
<comment type="similarity">
    <text evidence="4 14">Belongs to the cytochrome P450 family.</text>
</comment>
<dbReference type="InterPro" id="IPR036396">
    <property type="entry name" value="Cyt_P450_sf"/>
</dbReference>
<keyword evidence="11 14" id="KW-0503">Monooxygenase</keyword>
<evidence type="ECO:0000256" key="12">
    <source>
        <dbReference type="ARBA" id="ARBA00023136"/>
    </source>
</evidence>
<proteinExistence type="inferred from homology"/>
<dbReference type="InterPro" id="IPR017972">
    <property type="entry name" value="Cyt_P450_CS"/>
</dbReference>
<evidence type="ECO:0000313" key="17">
    <source>
        <dbReference type="Proteomes" id="UP000703269"/>
    </source>
</evidence>
<dbReference type="PROSITE" id="PS00086">
    <property type="entry name" value="CYTOCHROME_P450"/>
    <property type="match status" value="1"/>
</dbReference>
<dbReference type="GO" id="GO:0020037">
    <property type="term" value="F:heme binding"/>
    <property type="evidence" value="ECO:0007669"/>
    <property type="project" value="InterPro"/>
</dbReference>
<keyword evidence="10 13" id="KW-0408">Iron</keyword>
<evidence type="ECO:0000256" key="7">
    <source>
        <dbReference type="ARBA" id="ARBA00022723"/>
    </source>
</evidence>
<keyword evidence="12 15" id="KW-0472">Membrane</keyword>
<keyword evidence="6 15" id="KW-0812">Transmembrane</keyword>
<comment type="caution">
    <text evidence="16">The sequence shown here is derived from an EMBL/GenBank/DDBJ whole genome shotgun (WGS) entry which is preliminary data.</text>
</comment>
<evidence type="ECO:0000256" key="14">
    <source>
        <dbReference type="RuleBase" id="RU000461"/>
    </source>
</evidence>
<keyword evidence="5 13" id="KW-0349">Heme</keyword>
<accession>A0A9P3G278</accession>
<organism evidence="16 17">
    <name type="scientific">Phanerochaete sordida</name>
    <dbReference type="NCBI Taxonomy" id="48140"/>
    <lineage>
        <taxon>Eukaryota</taxon>
        <taxon>Fungi</taxon>
        <taxon>Dikarya</taxon>
        <taxon>Basidiomycota</taxon>
        <taxon>Agaricomycotina</taxon>
        <taxon>Agaricomycetes</taxon>
        <taxon>Polyporales</taxon>
        <taxon>Phanerochaetaceae</taxon>
        <taxon>Phanerochaete</taxon>
    </lineage>
</organism>
<protein>
    <submittedName>
        <fullName evidence="16">Cytochrome P450</fullName>
    </submittedName>
</protein>
<dbReference type="EMBL" id="BPQB01000004">
    <property type="protein sequence ID" value="GJE86534.1"/>
    <property type="molecule type" value="Genomic_DNA"/>
</dbReference>
<dbReference type="GO" id="GO:0016020">
    <property type="term" value="C:membrane"/>
    <property type="evidence" value="ECO:0007669"/>
    <property type="project" value="UniProtKB-SubCell"/>
</dbReference>
<feature type="binding site" description="axial binding residue" evidence="13">
    <location>
        <position position="439"/>
    </location>
    <ligand>
        <name>heme</name>
        <dbReference type="ChEBI" id="CHEBI:30413"/>
    </ligand>
    <ligandPart>
        <name>Fe</name>
        <dbReference type="ChEBI" id="CHEBI:18248"/>
    </ligandPart>
</feature>
<comment type="pathway">
    <text evidence="3">Secondary metabolite biosynthesis.</text>
</comment>
<dbReference type="InterPro" id="IPR002401">
    <property type="entry name" value="Cyt_P450_E_grp-I"/>
</dbReference>
<feature type="transmembrane region" description="Helical" evidence="15">
    <location>
        <begin position="6"/>
        <end position="25"/>
    </location>
</feature>
<evidence type="ECO:0000256" key="10">
    <source>
        <dbReference type="ARBA" id="ARBA00023004"/>
    </source>
</evidence>
<dbReference type="InterPro" id="IPR001128">
    <property type="entry name" value="Cyt_P450"/>
</dbReference>
<evidence type="ECO:0000256" key="4">
    <source>
        <dbReference type="ARBA" id="ARBA00010617"/>
    </source>
</evidence>
<dbReference type="OrthoDB" id="2789670at2759"/>
<keyword evidence="7 13" id="KW-0479">Metal-binding</keyword>
<reference evidence="16 17" key="1">
    <citation type="submission" date="2021-08" db="EMBL/GenBank/DDBJ databases">
        <title>Draft Genome Sequence of Phanerochaete sordida strain YK-624.</title>
        <authorList>
            <person name="Mori T."/>
            <person name="Dohra H."/>
            <person name="Suzuki T."/>
            <person name="Kawagishi H."/>
            <person name="Hirai H."/>
        </authorList>
    </citation>
    <scope>NUCLEOTIDE SEQUENCE [LARGE SCALE GENOMIC DNA]</scope>
    <source>
        <strain evidence="16 17">YK-624</strain>
    </source>
</reference>
<evidence type="ECO:0000256" key="13">
    <source>
        <dbReference type="PIRSR" id="PIRSR602401-1"/>
    </source>
</evidence>
<dbReference type="SUPFAM" id="SSF48264">
    <property type="entry name" value="Cytochrome P450"/>
    <property type="match status" value="1"/>
</dbReference>
<dbReference type="Gene3D" id="1.10.630.10">
    <property type="entry name" value="Cytochrome P450"/>
    <property type="match status" value="1"/>
</dbReference>
<dbReference type="GO" id="GO:0004497">
    <property type="term" value="F:monooxygenase activity"/>
    <property type="evidence" value="ECO:0007669"/>
    <property type="project" value="UniProtKB-KW"/>
</dbReference>
<dbReference type="InterPro" id="IPR050364">
    <property type="entry name" value="Cytochrome_P450_fung"/>
</dbReference>
<keyword evidence="17" id="KW-1185">Reference proteome</keyword>
<keyword evidence="9 14" id="KW-0560">Oxidoreductase</keyword>